<evidence type="ECO:0000313" key="6">
    <source>
        <dbReference type="EMBL" id="JAT30922.1"/>
    </source>
</evidence>
<dbReference type="InterPro" id="IPR036612">
    <property type="entry name" value="KH_dom_type_1_sf"/>
</dbReference>
<dbReference type="InterPro" id="IPR012340">
    <property type="entry name" value="NA-bd_OB-fold"/>
</dbReference>
<dbReference type="FunFam" id="2.40.50.140:FF:000113">
    <property type="entry name" value="polyribonucleotide nucleotidyltransferase 1, mitochondrial"/>
    <property type="match status" value="1"/>
</dbReference>
<dbReference type="PROSITE" id="PS50126">
    <property type="entry name" value="S1"/>
    <property type="match status" value="1"/>
</dbReference>
<dbReference type="PANTHER" id="PTHR11252:SF0">
    <property type="entry name" value="POLYRIBONUCLEOTIDE NUCLEOTIDYLTRANSFERASE 1, MITOCHONDRIAL"/>
    <property type="match status" value="1"/>
</dbReference>
<dbReference type="GO" id="GO:0005739">
    <property type="term" value="C:mitochondrion"/>
    <property type="evidence" value="ECO:0007669"/>
    <property type="project" value="TreeGrafter"/>
</dbReference>
<evidence type="ECO:0000256" key="2">
    <source>
        <dbReference type="ARBA" id="ARBA00022695"/>
    </source>
</evidence>
<dbReference type="GO" id="GO:0005829">
    <property type="term" value="C:cytosol"/>
    <property type="evidence" value="ECO:0007669"/>
    <property type="project" value="TreeGrafter"/>
</dbReference>
<dbReference type="PANTHER" id="PTHR11252">
    <property type="entry name" value="POLYRIBONUCLEOTIDE NUCLEOTIDYLTRANSFERASE"/>
    <property type="match status" value="1"/>
</dbReference>
<dbReference type="EMBL" id="GEBQ01009055">
    <property type="protein sequence ID" value="JAT30922.1"/>
    <property type="molecule type" value="Transcribed_RNA"/>
</dbReference>
<dbReference type="CDD" id="cd09033">
    <property type="entry name" value="KH-I_PNPT1"/>
    <property type="match status" value="1"/>
</dbReference>
<dbReference type="InterPro" id="IPR036345">
    <property type="entry name" value="ExoRNase_PH_dom2_sf"/>
</dbReference>
<dbReference type="SUPFAM" id="SSF54791">
    <property type="entry name" value="Eukaryotic type KH-domain (KH-domain type I)"/>
    <property type="match status" value="1"/>
</dbReference>
<dbReference type="GO" id="GO:0000175">
    <property type="term" value="F:3'-5'-RNA exonuclease activity"/>
    <property type="evidence" value="ECO:0007669"/>
    <property type="project" value="TreeGrafter"/>
</dbReference>
<dbReference type="SUPFAM" id="SSF55666">
    <property type="entry name" value="Ribonuclease PH domain 2-like"/>
    <property type="match status" value="1"/>
</dbReference>
<dbReference type="InterPro" id="IPR004087">
    <property type="entry name" value="KH_dom"/>
</dbReference>
<dbReference type="InterPro" id="IPR003029">
    <property type="entry name" value="S1_domain"/>
</dbReference>
<evidence type="ECO:0000259" key="5">
    <source>
        <dbReference type="PROSITE" id="PS50126"/>
    </source>
</evidence>
<sequence length="230" mass="25287">MGDMDFKLAGTKKGITAIQVDVKVPGLPLKVIMEAVQAATDAKSKIIDIMNKAISRPRQPRKSNWPVSETLEVPAHKRGKLIGPGGNNLKKIMLETGAQVTTDEEAGFRIFAPNQEAMDEAQEMVNSLLKSEQEPQLEFGAIYTAKIVELREIGVMVTLYPAMVPALLHNSQLDQRKISHPSALGMEVGQEIQVKYFGRDPVSGLMRLSRKVLQSPASPGVKNFQETVNR</sequence>
<dbReference type="Gene3D" id="3.30.230.70">
    <property type="entry name" value="GHMP Kinase, N-terminal domain"/>
    <property type="match status" value="1"/>
</dbReference>
<dbReference type="Gene3D" id="3.30.1370.10">
    <property type="entry name" value="K Homology domain, type 1"/>
    <property type="match status" value="1"/>
</dbReference>
<keyword evidence="3 4" id="KW-0694">RNA-binding</keyword>
<dbReference type="AlphaFoldDB" id="A0A1B6M4S1"/>
<proteinExistence type="predicted"/>
<evidence type="ECO:0000256" key="1">
    <source>
        <dbReference type="ARBA" id="ARBA00022679"/>
    </source>
</evidence>
<keyword evidence="2" id="KW-0548">Nucleotidyltransferase</keyword>
<dbReference type="SUPFAM" id="SSF50249">
    <property type="entry name" value="Nucleic acid-binding proteins"/>
    <property type="match status" value="1"/>
</dbReference>
<dbReference type="FunFam" id="3.30.1370.10:FF:000001">
    <property type="entry name" value="Polyribonucleotide nucleotidyltransferase"/>
    <property type="match status" value="1"/>
</dbReference>
<dbReference type="Gene3D" id="2.40.50.140">
    <property type="entry name" value="Nucleic acid-binding proteins"/>
    <property type="match status" value="1"/>
</dbReference>
<dbReference type="PROSITE" id="PS50084">
    <property type="entry name" value="KH_TYPE_1"/>
    <property type="match status" value="1"/>
</dbReference>
<dbReference type="GO" id="GO:0000958">
    <property type="term" value="P:mitochondrial mRNA catabolic process"/>
    <property type="evidence" value="ECO:0007669"/>
    <property type="project" value="TreeGrafter"/>
</dbReference>
<gene>
    <name evidence="6" type="ORF">g.6393</name>
</gene>
<dbReference type="SMART" id="SM00322">
    <property type="entry name" value="KH"/>
    <property type="match status" value="1"/>
</dbReference>
<dbReference type="GO" id="GO:0000965">
    <property type="term" value="P:mitochondrial RNA 3'-end processing"/>
    <property type="evidence" value="ECO:0007669"/>
    <property type="project" value="TreeGrafter"/>
</dbReference>
<protein>
    <recommendedName>
        <fullName evidence="5">S1 motif domain-containing protein</fullName>
    </recommendedName>
</protein>
<dbReference type="Pfam" id="PF00013">
    <property type="entry name" value="KH_1"/>
    <property type="match status" value="1"/>
</dbReference>
<evidence type="ECO:0000256" key="3">
    <source>
        <dbReference type="ARBA" id="ARBA00022884"/>
    </source>
</evidence>
<keyword evidence="1" id="KW-0808">Transferase</keyword>
<evidence type="ECO:0000256" key="4">
    <source>
        <dbReference type="PROSITE-ProRule" id="PRU00117"/>
    </source>
</evidence>
<dbReference type="InterPro" id="IPR004088">
    <property type="entry name" value="KH_dom_type_1"/>
</dbReference>
<dbReference type="InterPro" id="IPR027408">
    <property type="entry name" value="PNPase/RNase_PH_dom_sf"/>
</dbReference>
<dbReference type="InterPro" id="IPR012162">
    <property type="entry name" value="PNPase"/>
</dbReference>
<feature type="domain" description="S1 motif" evidence="5">
    <location>
        <begin position="140"/>
        <end position="211"/>
    </location>
</feature>
<dbReference type="GO" id="GO:0004654">
    <property type="term" value="F:polyribonucleotide nucleotidyltransferase activity"/>
    <property type="evidence" value="ECO:0007669"/>
    <property type="project" value="InterPro"/>
</dbReference>
<reference evidence="6" key="1">
    <citation type="submission" date="2015-11" db="EMBL/GenBank/DDBJ databases">
        <title>De novo transcriptome assembly of four potential Pierce s Disease insect vectors from Arizona vineyards.</title>
        <authorList>
            <person name="Tassone E.E."/>
        </authorList>
    </citation>
    <scope>NUCLEOTIDE SEQUENCE</scope>
</reference>
<organism evidence="6">
    <name type="scientific">Graphocephala atropunctata</name>
    <dbReference type="NCBI Taxonomy" id="36148"/>
    <lineage>
        <taxon>Eukaryota</taxon>
        <taxon>Metazoa</taxon>
        <taxon>Ecdysozoa</taxon>
        <taxon>Arthropoda</taxon>
        <taxon>Hexapoda</taxon>
        <taxon>Insecta</taxon>
        <taxon>Pterygota</taxon>
        <taxon>Neoptera</taxon>
        <taxon>Paraneoptera</taxon>
        <taxon>Hemiptera</taxon>
        <taxon>Auchenorrhyncha</taxon>
        <taxon>Membracoidea</taxon>
        <taxon>Cicadellidae</taxon>
        <taxon>Cicadellinae</taxon>
        <taxon>Cicadellini</taxon>
        <taxon>Graphocephala</taxon>
    </lineage>
</organism>
<dbReference type="GO" id="GO:0003723">
    <property type="term" value="F:RNA binding"/>
    <property type="evidence" value="ECO:0007669"/>
    <property type="project" value="UniProtKB-UniRule"/>
</dbReference>
<accession>A0A1B6M4S1</accession>
<name>A0A1B6M4S1_9HEMI</name>